<dbReference type="Pfam" id="PF02195">
    <property type="entry name" value="ParB_N"/>
    <property type="match status" value="1"/>
</dbReference>
<sequence>MVTLNGRPNITRNGVDLNAVKLPKLEVLDPFDIKPLPGQIRRQFFGIAELAQSILAAGQATPIIVRKISNEKYPFGLIDGERRLKACCTVKRAVIAVIHDGEMDLADVHALSVAANFGRQAHDCMEIAKAVERFRESGKKWREIQAIFGKSSTWVLQHWSLNKLHPDIQNWLVPGAIPILSNGRKKITDEDGSNERTSLGSKRIRARMNFTIALQLVNLPQEEQLKIAKRLVGTNMSLAEARRIVLKQARKKGSFKPSTSPAEWRSSMLSLANRTSNGAGIFNDMKGGEFASIFNGSSKSELTKIYIALQRAEEEIKLICMAVNKEIEKGNPR</sequence>
<feature type="domain" description="ParB-like N-terminal" evidence="2">
    <location>
        <begin position="26"/>
        <end position="115"/>
    </location>
</feature>
<evidence type="ECO:0000313" key="4">
    <source>
        <dbReference type="Proteomes" id="UP000176421"/>
    </source>
</evidence>
<name>A0A1G2HXV3_9BACT</name>
<evidence type="ECO:0000259" key="2">
    <source>
        <dbReference type="SMART" id="SM00470"/>
    </source>
</evidence>
<gene>
    <name evidence="3" type="ORF">A3D35_01075</name>
</gene>
<dbReference type="Gene3D" id="1.10.10.2830">
    <property type="match status" value="1"/>
</dbReference>
<dbReference type="STRING" id="1802206.A3D35_01075"/>
<dbReference type="InterPro" id="IPR036086">
    <property type="entry name" value="ParB/Sulfiredoxin_sf"/>
</dbReference>
<dbReference type="PANTHER" id="PTHR33375">
    <property type="entry name" value="CHROMOSOME-PARTITIONING PROTEIN PARB-RELATED"/>
    <property type="match status" value="1"/>
</dbReference>
<dbReference type="GO" id="GO:0005694">
    <property type="term" value="C:chromosome"/>
    <property type="evidence" value="ECO:0007669"/>
    <property type="project" value="TreeGrafter"/>
</dbReference>
<comment type="similarity">
    <text evidence="1">Belongs to the ParB family.</text>
</comment>
<proteinExistence type="inferred from homology"/>
<organism evidence="3 4">
    <name type="scientific">Candidatus Staskawiczbacteria bacterium RIFCSPHIGHO2_02_FULL_34_9</name>
    <dbReference type="NCBI Taxonomy" id="1802206"/>
    <lineage>
        <taxon>Bacteria</taxon>
        <taxon>Candidatus Staskawicziibacteriota</taxon>
    </lineage>
</organism>
<dbReference type="GO" id="GO:0007059">
    <property type="term" value="P:chromosome segregation"/>
    <property type="evidence" value="ECO:0007669"/>
    <property type="project" value="TreeGrafter"/>
</dbReference>
<evidence type="ECO:0000256" key="1">
    <source>
        <dbReference type="ARBA" id="ARBA00006295"/>
    </source>
</evidence>
<dbReference type="PANTHER" id="PTHR33375:SF1">
    <property type="entry name" value="CHROMOSOME-PARTITIONING PROTEIN PARB-RELATED"/>
    <property type="match status" value="1"/>
</dbReference>
<reference evidence="3 4" key="1">
    <citation type="journal article" date="2016" name="Nat. Commun.">
        <title>Thousands of microbial genomes shed light on interconnected biogeochemical processes in an aquifer system.</title>
        <authorList>
            <person name="Anantharaman K."/>
            <person name="Brown C.T."/>
            <person name="Hug L.A."/>
            <person name="Sharon I."/>
            <person name="Castelle C.J."/>
            <person name="Probst A.J."/>
            <person name="Thomas B.C."/>
            <person name="Singh A."/>
            <person name="Wilkins M.J."/>
            <person name="Karaoz U."/>
            <person name="Brodie E.L."/>
            <person name="Williams K.H."/>
            <person name="Hubbard S.S."/>
            <person name="Banfield J.F."/>
        </authorList>
    </citation>
    <scope>NUCLEOTIDE SEQUENCE [LARGE SCALE GENOMIC DNA]</scope>
</reference>
<dbReference type="EMBL" id="MHOS01000040">
    <property type="protein sequence ID" value="OGZ67325.1"/>
    <property type="molecule type" value="Genomic_DNA"/>
</dbReference>
<dbReference type="SUPFAM" id="SSF110849">
    <property type="entry name" value="ParB/Sulfiredoxin"/>
    <property type="match status" value="1"/>
</dbReference>
<dbReference type="NCBIfam" id="TIGR00180">
    <property type="entry name" value="parB_part"/>
    <property type="match status" value="1"/>
</dbReference>
<dbReference type="SMART" id="SM00470">
    <property type="entry name" value="ParB"/>
    <property type="match status" value="1"/>
</dbReference>
<dbReference type="InterPro" id="IPR050336">
    <property type="entry name" value="Chromosome_partition/occlusion"/>
</dbReference>
<evidence type="ECO:0000313" key="3">
    <source>
        <dbReference type="EMBL" id="OGZ67325.1"/>
    </source>
</evidence>
<dbReference type="Proteomes" id="UP000176421">
    <property type="component" value="Unassembled WGS sequence"/>
</dbReference>
<dbReference type="Gene3D" id="3.90.1530.30">
    <property type="match status" value="1"/>
</dbReference>
<dbReference type="InterPro" id="IPR004437">
    <property type="entry name" value="ParB/RepB/Spo0J"/>
</dbReference>
<dbReference type="AlphaFoldDB" id="A0A1G2HXV3"/>
<protein>
    <recommendedName>
        <fullName evidence="2">ParB-like N-terminal domain-containing protein</fullName>
    </recommendedName>
</protein>
<dbReference type="InterPro" id="IPR003115">
    <property type="entry name" value="ParB_N"/>
</dbReference>
<accession>A0A1G2HXV3</accession>
<comment type="caution">
    <text evidence="3">The sequence shown here is derived from an EMBL/GenBank/DDBJ whole genome shotgun (WGS) entry which is preliminary data.</text>
</comment>
<dbReference type="GO" id="GO:0003677">
    <property type="term" value="F:DNA binding"/>
    <property type="evidence" value="ECO:0007669"/>
    <property type="project" value="InterPro"/>
</dbReference>